<evidence type="ECO:0000313" key="2">
    <source>
        <dbReference type="EMBL" id="CDP17950.1"/>
    </source>
</evidence>
<dbReference type="InterPro" id="IPR036424">
    <property type="entry name" value="UPP_synth-like_sf"/>
</dbReference>
<evidence type="ECO:0000256" key="1">
    <source>
        <dbReference type="SAM" id="Phobius"/>
    </source>
</evidence>
<protein>
    <submittedName>
        <fullName evidence="2">Uncharacterized protein</fullName>
    </submittedName>
</protein>
<accession>A0A068VAS4</accession>
<dbReference type="GO" id="GO:0016765">
    <property type="term" value="F:transferase activity, transferring alkyl or aryl (other than methyl) groups"/>
    <property type="evidence" value="ECO:0007669"/>
    <property type="project" value="InterPro"/>
</dbReference>
<dbReference type="Gramene" id="CDP17950">
    <property type="protein sequence ID" value="CDP17950"/>
    <property type="gene ID" value="GSCOC_T00005599001"/>
</dbReference>
<dbReference type="InParanoid" id="A0A068VAS4"/>
<evidence type="ECO:0000313" key="3">
    <source>
        <dbReference type="Proteomes" id="UP000295252"/>
    </source>
</evidence>
<keyword evidence="1" id="KW-1133">Transmembrane helix</keyword>
<organism evidence="2 3">
    <name type="scientific">Coffea canephora</name>
    <name type="common">Robusta coffee</name>
    <dbReference type="NCBI Taxonomy" id="49390"/>
    <lineage>
        <taxon>Eukaryota</taxon>
        <taxon>Viridiplantae</taxon>
        <taxon>Streptophyta</taxon>
        <taxon>Embryophyta</taxon>
        <taxon>Tracheophyta</taxon>
        <taxon>Spermatophyta</taxon>
        <taxon>Magnoliopsida</taxon>
        <taxon>eudicotyledons</taxon>
        <taxon>Gunneridae</taxon>
        <taxon>Pentapetalae</taxon>
        <taxon>asterids</taxon>
        <taxon>lamiids</taxon>
        <taxon>Gentianales</taxon>
        <taxon>Rubiaceae</taxon>
        <taxon>Ixoroideae</taxon>
        <taxon>Gardenieae complex</taxon>
        <taxon>Bertiereae - Coffeeae clade</taxon>
        <taxon>Coffeeae</taxon>
        <taxon>Coffea</taxon>
    </lineage>
</organism>
<feature type="transmembrane region" description="Helical" evidence="1">
    <location>
        <begin position="83"/>
        <end position="106"/>
    </location>
</feature>
<dbReference type="EMBL" id="HG739276">
    <property type="protein sequence ID" value="CDP17950.1"/>
    <property type="molecule type" value="Genomic_DNA"/>
</dbReference>
<gene>
    <name evidence="2" type="ORF">GSCOC_T00005599001</name>
</gene>
<proteinExistence type="predicted"/>
<reference evidence="3" key="1">
    <citation type="journal article" date="2014" name="Science">
        <title>The coffee genome provides insight into the convergent evolution of caffeine biosynthesis.</title>
        <authorList>
            <person name="Denoeud F."/>
            <person name="Carretero-Paulet L."/>
            <person name="Dereeper A."/>
            <person name="Droc G."/>
            <person name="Guyot R."/>
            <person name="Pietrella M."/>
            <person name="Zheng C."/>
            <person name="Alberti A."/>
            <person name="Anthony F."/>
            <person name="Aprea G."/>
            <person name="Aury J.M."/>
            <person name="Bento P."/>
            <person name="Bernard M."/>
            <person name="Bocs S."/>
            <person name="Campa C."/>
            <person name="Cenci A."/>
            <person name="Combes M.C."/>
            <person name="Crouzillat D."/>
            <person name="Da Silva C."/>
            <person name="Daddiego L."/>
            <person name="De Bellis F."/>
            <person name="Dussert S."/>
            <person name="Garsmeur O."/>
            <person name="Gayraud T."/>
            <person name="Guignon V."/>
            <person name="Jahn K."/>
            <person name="Jamilloux V."/>
            <person name="Joet T."/>
            <person name="Labadie K."/>
            <person name="Lan T."/>
            <person name="Leclercq J."/>
            <person name="Lepelley M."/>
            <person name="Leroy T."/>
            <person name="Li L.T."/>
            <person name="Librado P."/>
            <person name="Lopez L."/>
            <person name="Munoz A."/>
            <person name="Noel B."/>
            <person name="Pallavicini A."/>
            <person name="Perrotta G."/>
            <person name="Poncet V."/>
            <person name="Pot D."/>
            <person name="Priyono X."/>
            <person name="Rigoreau M."/>
            <person name="Rouard M."/>
            <person name="Rozas J."/>
            <person name="Tranchant-Dubreuil C."/>
            <person name="VanBuren R."/>
            <person name="Zhang Q."/>
            <person name="Andrade A.C."/>
            <person name="Argout X."/>
            <person name="Bertrand B."/>
            <person name="de Kochko A."/>
            <person name="Graziosi G."/>
            <person name="Henry R.J."/>
            <person name="Jayarama X."/>
            <person name="Ming R."/>
            <person name="Nagai C."/>
            <person name="Rounsley S."/>
            <person name="Sankoff D."/>
            <person name="Giuliano G."/>
            <person name="Albert V.A."/>
            <person name="Wincker P."/>
            <person name="Lashermes P."/>
        </authorList>
    </citation>
    <scope>NUCLEOTIDE SEQUENCE [LARGE SCALE GENOMIC DNA]</scope>
    <source>
        <strain evidence="3">cv. DH200-94</strain>
    </source>
</reference>
<name>A0A068VAS4_COFCA</name>
<keyword evidence="1" id="KW-0472">Membrane</keyword>
<dbReference type="STRING" id="49390.A0A068VAS4"/>
<dbReference type="Proteomes" id="UP000295252">
    <property type="component" value="Chromosome VI"/>
</dbReference>
<dbReference type="AlphaFoldDB" id="A0A068VAS4"/>
<keyword evidence="1" id="KW-0812">Transmembrane</keyword>
<keyword evidence="3" id="KW-1185">Reference proteome</keyword>
<dbReference type="PhylomeDB" id="A0A068VAS4"/>
<dbReference type="SUPFAM" id="SSF64005">
    <property type="entry name" value="Undecaprenyl diphosphate synthase"/>
    <property type="match status" value="1"/>
</dbReference>
<sequence>MRFCMLFNCVAKKNGMKKELWTKGARNGLISVRGNKKDESKRFIVVNDVEKHMYAVVAPYPDIIIHTSSETWLSNFLFGKALIAFYMHLLYFGPRLVFGIWFGQFLDFQRNFSYLKEKTKQS</sequence>
<dbReference type="Gene3D" id="3.40.1180.10">
    <property type="entry name" value="Decaprenyl diphosphate synthase-like"/>
    <property type="match status" value="1"/>
</dbReference>